<name>A0A2G1W1Y8_9BACT</name>
<dbReference type="AlphaFoldDB" id="A0A2G1W1Y8"/>
<dbReference type="Proteomes" id="UP000225740">
    <property type="component" value="Unassembled WGS sequence"/>
</dbReference>
<evidence type="ECO:0000313" key="3">
    <source>
        <dbReference type="Proteomes" id="UP000225740"/>
    </source>
</evidence>
<reference evidence="2 3" key="1">
    <citation type="submission" date="2017-06" db="EMBL/GenBank/DDBJ databases">
        <title>Description of Rhodopirellula bahusiensis sp. nov.</title>
        <authorList>
            <person name="Kizina J."/>
            <person name="Harder J."/>
        </authorList>
    </citation>
    <scope>NUCLEOTIDE SEQUENCE [LARGE SCALE GENOMIC DNA]</scope>
    <source>
        <strain evidence="2 3">SWK21</strain>
    </source>
</reference>
<proteinExistence type="predicted"/>
<dbReference type="EMBL" id="NIZW01000023">
    <property type="protein sequence ID" value="PHQ32689.1"/>
    <property type="molecule type" value="Genomic_DNA"/>
</dbReference>
<comment type="caution">
    <text evidence="2">The sequence shown here is derived from an EMBL/GenBank/DDBJ whole genome shotgun (WGS) entry which is preliminary data.</text>
</comment>
<gene>
    <name evidence="2" type="ORF">CEE69_24060</name>
</gene>
<evidence type="ECO:0000313" key="2">
    <source>
        <dbReference type="EMBL" id="PHQ32689.1"/>
    </source>
</evidence>
<evidence type="ECO:0000256" key="1">
    <source>
        <dbReference type="SAM" id="MobiDB-lite"/>
    </source>
</evidence>
<sequence>MGQLLGNPGQKKLLNRPSQSTVQRGAFSDNGREKKLSDGPTGVNSTNCPVKEEQAIPVRFLTLLKTGKNR</sequence>
<accession>A0A2G1W1Y8</accession>
<organism evidence="2 3">
    <name type="scientific">Rhodopirellula bahusiensis</name>
    <dbReference type="NCBI Taxonomy" id="2014065"/>
    <lineage>
        <taxon>Bacteria</taxon>
        <taxon>Pseudomonadati</taxon>
        <taxon>Planctomycetota</taxon>
        <taxon>Planctomycetia</taxon>
        <taxon>Pirellulales</taxon>
        <taxon>Pirellulaceae</taxon>
        <taxon>Rhodopirellula</taxon>
    </lineage>
</organism>
<protein>
    <submittedName>
        <fullName evidence="2">Uncharacterized protein</fullName>
    </submittedName>
</protein>
<feature type="region of interest" description="Disordered" evidence="1">
    <location>
        <begin position="1"/>
        <end position="50"/>
    </location>
</feature>
<keyword evidence="3" id="KW-1185">Reference proteome</keyword>